<organism evidence="1">
    <name type="scientific">marine metagenome</name>
    <dbReference type="NCBI Taxonomy" id="408172"/>
    <lineage>
        <taxon>unclassified sequences</taxon>
        <taxon>metagenomes</taxon>
        <taxon>ecological metagenomes</taxon>
    </lineage>
</organism>
<reference evidence="1" key="1">
    <citation type="submission" date="2018-05" db="EMBL/GenBank/DDBJ databases">
        <authorList>
            <person name="Lanie J.A."/>
            <person name="Ng W.-L."/>
            <person name="Kazmierczak K.M."/>
            <person name="Andrzejewski T.M."/>
            <person name="Davidsen T.M."/>
            <person name="Wayne K.J."/>
            <person name="Tettelin H."/>
            <person name="Glass J.I."/>
            <person name="Rusch D."/>
            <person name="Podicherti R."/>
            <person name="Tsui H.-C.T."/>
            <person name="Winkler M.E."/>
        </authorList>
    </citation>
    <scope>NUCLEOTIDE SEQUENCE</scope>
</reference>
<dbReference type="AlphaFoldDB" id="A0A382EXU4"/>
<accession>A0A382EXU4</accession>
<evidence type="ECO:0000313" key="1">
    <source>
        <dbReference type="EMBL" id="SVB55249.1"/>
    </source>
</evidence>
<protein>
    <submittedName>
        <fullName evidence="1">Uncharacterized protein</fullName>
    </submittedName>
</protein>
<gene>
    <name evidence="1" type="ORF">METZ01_LOCUS208103</name>
</gene>
<sequence>MAKDAPNKYEPQPVALDSDEAGNALALLSRVVESTNNLDQYMSPKAPPMARLEVLKWASQVRNGAKLELEEATWRDSYFSVGVKCADHKTNPTTHFFYMAKGPEEKLQLIGVRN</sequence>
<name>A0A382EXU4_9ZZZZ</name>
<dbReference type="EMBL" id="UINC01046794">
    <property type="protein sequence ID" value="SVB55249.1"/>
    <property type="molecule type" value="Genomic_DNA"/>
</dbReference>
<proteinExistence type="predicted"/>